<name>A0AAU9REI2_THLAR</name>
<dbReference type="AlphaFoldDB" id="A0AAU9REI2"/>
<dbReference type="EMBL" id="OU466857">
    <property type="protein sequence ID" value="CAH2039219.1"/>
    <property type="molecule type" value="Genomic_DNA"/>
</dbReference>
<proteinExistence type="predicted"/>
<dbReference type="SUPFAM" id="SSF49599">
    <property type="entry name" value="TRAF domain-like"/>
    <property type="match status" value="1"/>
</dbReference>
<evidence type="ECO:0000259" key="2">
    <source>
        <dbReference type="PROSITE" id="PS50144"/>
    </source>
</evidence>
<organism evidence="3 4">
    <name type="scientific">Thlaspi arvense</name>
    <name type="common">Field penny-cress</name>
    <dbReference type="NCBI Taxonomy" id="13288"/>
    <lineage>
        <taxon>Eukaryota</taxon>
        <taxon>Viridiplantae</taxon>
        <taxon>Streptophyta</taxon>
        <taxon>Embryophyta</taxon>
        <taxon>Tracheophyta</taxon>
        <taxon>Spermatophyta</taxon>
        <taxon>Magnoliopsida</taxon>
        <taxon>eudicotyledons</taxon>
        <taxon>Gunneridae</taxon>
        <taxon>Pentapetalae</taxon>
        <taxon>rosids</taxon>
        <taxon>malvids</taxon>
        <taxon>Brassicales</taxon>
        <taxon>Brassicaceae</taxon>
        <taxon>Thlaspideae</taxon>
        <taxon>Thlaspi</taxon>
    </lineage>
</organism>
<dbReference type="InterPro" id="IPR002083">
    <property type="entry name" value="MATH/TRAF_dom"/>
</dbReference>
<dbReference type="CDD" id="cd00121">
    <property type="entry name" value="MATH"/>
    <property type="match status" value="1"/>
</dbReference>
<dbReference type="Pfam" id="PF22486">
    <property type="entry name" value="MATH_2"/>
    <property type="match status" value="1"/>
</dbReference>
<dbReference type="PANTHER" id="PTHR46236:SF12">
    <property type="entry name" value="MATH DOMAIN-CONTAINING PROTEIN"/>
    <property type="match status" value="1"/>
</dbReference>
<reference evidence="3 4" key="1">
    <citation type="submission" date="2022-03" db="EMBL/GenBank/DDBJ databases">
        <authorList>
            <person name="Nunn A."/>
            <person name="Chopra R."/>
            <person name="Nunn A."/>
            <person name="Contreras Garrido A."/>
        </authorList>
    </citation>
    <scope>NUCLEOTIDE SEQUENCE [LARGE SCALE GENOMIC DNA]</scope>
</reference>
<evidence type="ECO:0000313" key="4">
    <source>
        <dbReference type="Proteomes" id="UP000836841"/>
    </source>
</evidence>
<keyword evidence="1" id="KW-0175">Coiled coil</keyword>
<evidence type="ECO:0000313" key="3">
    <source>
        <dbReference type="EMBL" id="CAH2039219.1"/>
    </source>
</evidence>
<dbReference type="Gene3D" id="2.60.210.10">
    <property type="entry name" value="Apoptosis, Tumor Necrosis Factor Receptor Associated Protein 2, Chain A"/>
    <property type="match status" value="1"/>
</dbReference>
<protein>
    <recommendedName>
        <fullName evidence="2">MATH domain-containing protein</fullName>
    </recommendedName>
</protein>
<gene>
    <name evidence="3" type="ORF">TAV2_LOCUS3890</name>
</gene>
<accession>A0AAU9REI2</accession>
<dbReference type="PANTHER" id="PTHR46236">
    <property type="entry name" value="TRAF-LIKE SUPERFAMILY PROTEIN"/>
    <property type="match status" value="1"/>
</dbReference>
<dbReference type="PROSITE" id="PS50144">
    <property type="entry name" value="MATH"/>
    <property type="match status" value="1"/>
</dbReference>
<dbReference type="InterPro" id="IPR008974">
    <property type="entry name" value="TRAF-like"/>
</dbReference>
<feature type="domain" description="MATH" evidence="2">
    <location>
        <begin position="7"/>
        <end position="93"/>
    </location>
</feature>
<dbReference type="InterPro" id="IPR050804">
    <property type="entry name" value="MCC"/>
</dbReference>
<keyword evidence="4" id="KW-1185">Reference proteome</keyword>
<evidence type="ECO:0000256" key="1">
    <source>
        <dbReference type="ARBA" id="ARBA00023054"/>
    </source>
</evidence>
<dbReference type="Proteomes" id="UP000836841">
    <property type="component" value="Chromosome 1"/>
</dbReference>
<sequence>MGTEFEETLMSWEIGNLSKRNKHEISLDPFSSGGCEWFVRVCPEGYCSDGHLSLGLHVAKSRKSLRLGWKRRAIYSFGLMNQSGKKLFESSGN</sequence>